<dbReference type="Pfam" id="PF01546">
    <property type="entry name" value="Peptidase_M20"/>
    <property type="match status" value="1"/>
</dbReference>
<dbReference type="InterPro" id="IPR011650">
    <property type="entry name" value="Peptidase_M20_dimer"/>
</dbReference>
<evidence type="ECO:0000256" key="4">
    <source>
        <dbReference type="ARBA" id="ARBA00022723"/>
    </source>
</evidence>
<dbReference type="Gene3D" id="3.30.70.360">
    <property type="match status" value="1"/>
</dbReference>
<evidence type="ECO:0000256" key="2">
    <source>
        <dbReference type="ARBA" id="ARBA00001947"/>
    </source>
</evidence>
<protein>
    <submittedName>
        <fullName evidence="9">4-acetamidobutyryl-CoA deacetylase</fullName>
    </submittedName>
</protein>
<dbReference type="NCBIfam" id="NF005373">
    <property type="entry name" value="PRK06915.1"/>
    <property type="match status" value="1"/>
</dbReference>
<dbReference type="SUPFAM" id="SSF55031">
    <property type="entry name" value="Bacterial exopeptidase dimerisation domain"/>
    <property type="match status" value="1"/>
</dbReference>
<dbReference type="GO" id="GO:0016787">
    <property type="term" value="F:hydrolase activity"/>
    <property type="evidence" value="ECO:0007669"/>
    <property type="project" value="UniProtKB-KW"/>
</dbReference>
<dbReference type="Gene3D" id="3.40.630.10">
    <property type="entry name" value="Zn peptidases"/>
    <property type="match status" value="1"/>
</dbReference>
<proteinExistence type="inferred from homology"/>
<dbReference type="PANTHER" id="PTHR43808">
    <property type="entry name" value="ACETYLORNITHINE DEACETYLASE"/>
    <property type="match status" value="1"/>
</dbReference>
<keyword evidence="10" id="KW-1185">Reference proteome</keyword>
<evidence type="ECO:0000313" key="10">
    <source>
        <dbReference type="Proteomes" id="UP000315711"/>
    </source>
</evidence>
<dbReference type="InterPro" id="IPR002933">
    <property type="entry name" value="Peptidase_M20"/>
</dbReference>
<keyword evidence="6" id="KW-0862">Zinc</keyword>
<organism evidence="9 10">
    <name type="scientific">Halalkalibacter nanhaiisediminis</name>
    <dbReference type="NCBI Taxonomy" id="688079"/>
    <lineage>
        <taxon>Bacteria</taxon>
        <taxon>Bacillati</taxon>
        <taxon>Bacillota</taxon>
        <taxon>Bacilli</taxon>
        <taxon>Bacillales</taxon>
        <taxon>Bacillaceae</taxon>
        <taxon>Halalkalibacter</taxon>
    </lineage>
</organism>
<dbReference type="GO" id="GO:0046872">
    <property type="term" value="F:metal ion binding"/>
    <property type="evidence" value="ECO:0007669"/>
    <property type="project" value="UniProtKB-KW"/>
</dbReference>
<dbReference type="InterPro" id="IPR036264">
    <property type="entry name" value="Bact_exopeptidase_dim_dom"/>
</dbReference>
<evidence type="ECO:0000256" key="3">
    <source>
        <dbReference type="ARBA" id="ARBA00006247"/>
    </source>
</evidence>
<keyword evidence="7" id="KW-0170">Cobalt</keyword>
<dbReference type="NCBIfam" id="NF005306">
    <property type="entry name" value="PRK06837.1"/>
    <property type="match status" value="1"/>
</dbReference>
<reference evidence="9 10" key="1">
    <citation type="journal article" date="2015" name="Stand. Genomic Sci.">
        <title>Genomic Encyclopedia of Bacterial and Archaeal Type Strains, Phase III: the genomes of soil and plant-associated and newly described type strains.</title>
        <authorList>
            <person name="Whitman W.B."/>
            <person name="Woyke T."/>
            <person name="Klenk H.P."/>
            <person name="Zhou Y."/>
            <person name="Lilburn T.G."/>
            <person name="Beck B.J."/>
            <person name="De Vos P."/>
            <person name="Vandamme P."/>
            <person name="Eisen J.A."/>
            <person name="Garrity G."/>
            <person name="Hugenholtz P."/>
            <person name="Kyrpides N.C."/>
        </authorList>
    </citation>
    <scope>NUCLEOTIDE SEQUENCE [LARGE SCALE GENOMIC DNA]</scope>
    <source>
        <strain evidence="9 10">CGMCC 1.10116</strain>
    </source>
</reference>
<comment type="cofactor">
    <cofactor evidence="1">
        <name>Co(2+)</name>
        <dbReference type="ChEBI" id="CHEBI:48828"/>
    </cofactor>
</comment>
<comment type="caution">
    <text evidence="9">The sequence shown here is derived from an EMBL/GenBank/DDBJ whole genome shotgun (WGS) entry which is preliminary data.</text>
</comment>
<dbReference type="OrthoDB" id="9792335at2"/>
<dbReference type="AlphaFoldDB" id="A0A562QQL9"/>
<dbReference type="PANTHER" id="PTHR43808:SF25">
    <property type="entry name" value="PEPTIDASE M20 DIMERISATION DOMAIN-CONTAINING PROTEIN"/>
    <property type="match status" value="1"/>
</dbReference>
<dbReference type="NCBIfam" id="TIGR01910">
    <property type="entry name" value="DapE-ArgE"/>
    <property type="match status" value="1"/>
</dbReference>
<comment type="similarity">
    <text evidence="3">Belongs to the peptidase M20A family.</text>
</comment>
<feature type="domain" description="Peptidase M20 dimerisation" evidence="8">
    <location>
        <begin position="202"/>
        <end position="311"/>
    </location>
</feature>
<accession>A0A562QQL9</accession>
<dbReference type="Proteomes" id="UP000315711">
    <property type="component" value="Unassembled WGS sequence"/>
</dbReference>
<gene>
    <name evidence="9" type="ORF">IQ10_00763</name>
</gene>
<dbReference type="EMBL" id="VLKZ01000002">
    <property type="protein sequence ID" value="TWI59052.1"/>
    <property type="molecule type" value="Genomic_DNA"/>
</dbReference>
<dbReference type="SUPFAM" id="SSF53187">
    <property type="entry name" value="Zn-dependent exopeptidases"/>
    <property type="match status" value="1"/>
</dbReference>
<sequence>MEGLQERIKQWLSTNREYGISLLQQLVQVASTQGNEAQAQHIVIKALHDIGLIVDSWQPEGEQLINHPYFASSRHDFKGSSNVVGVLRGAGGGRSIILNGHIDVVPAGDRTQWQDDPFSGKVVDGKMYGRGVTDMKGGNVALLMAIKALQEIGIRLKGDVIFQSVIEEESGGSGTLAAILRGYQADAAIIPEPTNLKIFPKQQGSQWFKIHVKGRAAHGGTRYEGVSAIEKSYLVIEHIRKLEEIRNERMIDPLYRNIPIPIPINIGKITGGDWPSSVADLVTMEGRMGISPDETIEEAKVEMENWLKNLKNVDPWFQDHPHILEWYGARWLPGSIDVEHDLMKILTKSYRTVLKDDPVIEASPWGTDGGLLTTVGETPSIVFGPGVTKMAHFPNEYIEIDKMIEAAEIIALTLVEWCGLKE</sequence>
<evidence type="ECO:0000256" key="5">
    <source>
        <dbReference type="ARBA" id="ARBA00022801"/>
    </source>
</evidence>
<keyword evidence="4" id="KW-0479">Metal-binding</keyword>
<dbReference type="InterPro" id="IPR010182">
    <property type="entry name" value="ArgE/DapE"/>
</dbReference>
<keyword evidence="5" id="KW-0378">Hydrolase</keyword>
<dbReference type="InterPro" id="IPR050072">
    <property type="entry name" value="Peptidase_M20A"/>
</dbReference>
<name>A0A562QQL9_9BACI</name>
<dbReference type="RefSeq" id="WP_144449141.1">
    <property type="nucleotide sequence ID" value="NZ_VLKZ01000002.1"/>
</dbReference>
<evidence type="ECO:0000256" key="7">
    <source>
        <dbReference type="ARBA" id="ARBA00023285"/>
    </source>
</evidence>
<comment type="cofactor">
    <cofactor evidence="2">
        <name>Zn(2+)</name>
        <dbReference type="ChEBI" id="CHEBI:29105"/>
    </cofactor>
</comment>
<evidence type="ECO:0000313" key="9">
    <source>
        <dbReference type="EMBL" id="TWI59052.1"/>
    </source>
</evidence>
<evidence type="ECO:0000256" key="6">
    <source>
        <dbReference type="ARBA" id="ARBA00022833"/>
    </source>
</evidence>
<evidence type="ECO:0000256" key="1">
    <source>
        <dbReference type="ARBA" id="ARBA00001941"/>
    </source>
</evidence>
<dbReference type="Pfam" id="PF07687">
    <property type="entry name" value="M20_dimer"/>
    <property type="match status" value="1"/>
</dbReference>
<evidence type="ECO:0000259" key="8">
    <source>
        <dbReference type="Pfam" id="PF07687"/>
    </source>
</evidence>